<sequence>MEIKRYRGTATLESPILLTLSEDKPSGEDGKVVVEPEDMPKYGRGYRPMAIENSEDLVINTEKFTMADICGDLPIGQHDDKFSKYEEERLKRRKKKLEIYKLKKIARAEGRSIEYISRIGNDDYDGQVKEIEEGQRQFESQYNATPKVTISAPQMQIVGGEIQVNTESIFVDRHRQAQLELGDSREVEEETSFSKIVNNASYSKHKIAERWDKKETEKFYSALSMWGTDFTMLAQLFPGRSRRELRNKFKLEERKNRVKVDLAIERRLPTSVEDYSMAAGKPLVTAKEVQDLISEIDDDYRNRIMVETANRELARAADAENAMREDATTFGGISTQGYARGGQRKTKAQIRKELARNEIVLGSIDD</sequence>
<dbReference type="InterPro" id="IPR039467">
    <property type="entry name" value="TFIIIB_B''_Myb"/>
</dbReference>
<dbReference type="Pfam" id="PF15963">
    <property type="entry name" value="Myb_DNA-bind_7"/>
    <property type="match status" value="1"/>
</dbReference>
<name>A0A9P5KVL5_GEOCN</name>
<evidence type="ECO:0000259" key="1">
    <source>
        <dbReference type="SMART" id="SM00717"/>
    </source>
</evidence>
<dbReference type="EMBL" id="QQZK01000023">
    <property type="protein sequence ID" value="KAF5103340.1"/>
    <property type="molecule type" value="Genomic_DNA"/>
</dbReference>
<accession>A0A9P5KVL5</accession>
<dbReference type="SMART" id="SM00717">
    <property type="entry name" value="SANT"/>
    <property type="match status" value="1"/>
</dbReference>
<gene>
    <name evidence="2" type="ORF">DV451_001513</name>
</gene>
<evidence type="ECO:0000313" key="2">
    <source>
        <dbReference type="EMBL" id="KAF5103340.1"/>
    </source>
</evidence>
<organism evidence="2 3">
    <name type="scientific">Geotrichum candidum</name>
    <name type="common">Oospora lactis</name>
    <name type="synonym">Dipodascus geotrichum</name>
    <dbReference type="NCBI Taxonomy" id="1173061"/>
    <lineage>
        <taxon>Eukaryota</taxon>
        <taxon>Fungi</taxon>
        <taxon>Dikarya</taxon>
        <taxon>Ascomycota</taxon>
        <taxon>Saccharomycotina</taxon>
        <taxon>Dipodascomycetes</taxon>
        <taxon>Dipodascales</taxon>
        <taxon>Dipodascaceae</taxon>
        <taxon>Geotrichum</taxon>
    </lineage>
</organism>
<dbReference type="SUPFAM" id="SSF46689">
    <property type="entry name" value="Homeodomain-like"/>
    <property type="match status" value="1"/>
</dbReference>
<dbReference type="AlphaFoldDB" id="A0A9P5KVL5"/>
<reference evidence="2" key="2">
    <citation type="submission" date="2020-01" db="EMBL/GenBank/DDBJ databases">
        <authorList>
            <person name="Perkins V."/>
            <person name="Lessard M.-H."/>
            <person name="Dugat-Bony E."/>
            <person name="Frenette M."/>
            <person name="Labrie S."/>
        </authorList>
    </citation>
    <scope>NUCLEOTIDE SEQUENCE</scope>
    <source>
        <strain evidence="2">LMA-70</strain>
    </source>
</reference>
<dbReference type="GO" id="GO:0070898">
    <property type="term" value="P:RNA polymerase III preinitiation complex assembly"/>
    <property type="evidence" value="ECO:0007669"/>
    <property type="project" value="TreeGrafter"/>
</dbReference>
<dbReference type="PANTHER" id="PTHR22929:SF0">
    <property type="entry name" value="TRANSCRIPTION FACTOR TFIIIB COMPONENT B'' HOMOLOG"/>
    <property type="match status" value="1"/>
</dbReference>
<dbReference type="GO" id="GO:0000126">
    <property type="term" value="C:transcription factor TFIIIB complex"/>
    <property type="evidence" value="ECO:0007669"/>
    <property type="project" value="TreeGrafter"/>
</dbReference>
<reference evidence="2" key="1">
    <citation type="journal article" date="2020" name="Front. Microbiol.">
        <title>Phenotypic and Genetic Characterization of the Cheese Ripening Yeast Geotrichum candidum.</title>
        <authorList>
            <person name="Perkins V."/>
            <person name="Vignola S."/>
            <person name="Lessard M.H."/>
            <person name="Plante P.L."/>
            <person name="Corbeil J."/>
            <person name="Dugat-Bony E."/>
            <person name="Frenette M."/>
            <person name="Labrie S."/>
        </authorList>
    </citation>
    <scope>NUCLEOTIDE SEQUENCE</scope>
    <source>
        <strain evidence="2">LMA-70</strain>
    </source>
</reference>
<evidence type="ECO:0000313" key="3">
    <source>
        <dbReference type="Proteomes" id="UP000750522"/>
    </source>
</evidence>
<dbReference type="Proteomes" id="UP000750522">
    <property type="component" value="Unassembled WGS sequence"/>
</dbReference>
<dbReference type="PANTHER" id="PTHR22929">
    <property type="entry name" value="RNA POLYMERASE III TRANSCRIPTION INITIATION FACTOR B"/>
    <property type="match status" value="1"/>
</dbReference>
<protein>
    <recommendedName>
        <fullName evidence="1">Myb-like domain-containing protein</fullName>
    </recommendedName>
</protein>
<dbReference type="GO" id="GO:0001156">
    <property type="term" value="F:TFIIIC-class transcription factor complex binding"/>
    <property type="evidence" value="ECO:0007669"/>
    <property type="project" value="TreeGrafter"/>
</dbReference>
<dbReference type="InterPro" id="IPR001005">
    <property type="entry name" value="SANT/Myb"/>
</dbReference>
<dbReference type="Gene3D" id="1.10.10.60">
    <property type="entry name" value="Homeodomain-like"/>
    <property type="match status" value="1"/>
</dbReference>
<proteinExistence type="predicted"/>
<feature type="domain" description="Myb-like" evidence="1">
    <location>
        <begin position="207"/>
        <end position="255"/>
    </location>
</feature>
<dbReference type="CDD" id="cd00167">
    <property type="entry name" value="SANT"/>
    <property type="match status" value="1"/>
</dbReference>
<comment type="caution">
    <text evidence="2">The sequence shown here is derived from an EMBL/GenBank/DDBJ whole genome shotgun (WGS) entry which is preliminary data.</text>
</comment>
<dbReference type="InterPro" id="IPR009057">
    <property type="entry name" value="Homeodomain-like_sf"/>
</dbReference>